<dbReference type="AlphaFoldDB" id="A0A162LPW3"/>
<comment type="caution">
    <text evidence="4">The sequence shown here is derived from an EMBL/GenBank/DDBJ whole genome shotgun (WGS) entry which is preliminary data.</text>
</comment>
<proteinExistence type="inferred from homology"/>
<dbReference type="Gene3D" id="3.10.129.10">
    <property type="entry name" value="Hotdog Thioesterase"/>
    <property type="match status" value="1"/>
</dbReference>
<dbReference type="InterPro" id="IPR039298">
    <property type="entry name" value="ACOT13"/>
</dbReference>
<dbReference type="NCBIfam" id="TIGR00369">
    <property type="entry name" value="unchar_dom_1"/>
    <property type="match status" value="1"/>
</dbReference>
<accession>A0A162LPW3</accession>
<reference evidence="4 5" key="1">
    <citation type="submission" date="2015-12" db="EMBL/GenBank/DDBJ databases">
        <title>Genome sequence of Tistrella mobilis MCCC 1A02139.</title>
        <authorList>
            <person name="Lu L."/>
            <person name="Lai Q."/>
            <person name="Shao Z."/>
            <person name="Qian P."/>
        </authorList>
    </citation>
    <scope>NUCLEOTIDE SEQUENCE [LARGE SCALE GENOMIC DNA]</scope>
    <source>
        <strain evidence="4 5">MCCC 1A02139</strain>
    </source>
</reference>
<evidence type="ECO:0000313" key="4">
    <source>
        <dbReference type="EMBL" id="KYO56260.1"/>
    </source>
</evidence>
<protein>
    <recommendedName>
        <fullName evidence="3">Thioesterase domain-containing protein</fullName>
    </recommendedName>
</protein>
<dbReference type="Proteomes" id="UP000075787">
    <property type="component" value="Unassembled WGS sequence"/>
</dbReference>
<dbReference type="GO" id="GO:0047617">
    <property type="term" value="F:fatty acyl-CoA hydrolase activity"/>
    <property type="evidence" value="ECO:0007669"/>
    <property type="project" value="InterPro"/>
</dbReference>
<keyword evidence="2" id="KW-0378">Hydrolase</keyword>
<evidence type="ECO:0000259" key="3">
    <source>
        <dbReference type="Pfam" id="PF03061"/>
    </source>
</evidence>
<dbReference type="PANTHER" id="PTHR21660:SF1">
    <property type="entry name" value="ACYL-COENZYME A THIOESTERASE 13"/>
    <property type="match status" value="1"/>
</dbReference>
<dbReference type="PANTHER" id="PTHR21660">
    <property type="entry name" value="THIOESTERASE SUPERFAMILY MEMBER-RELATED"/>
    <property type="match status" value="1"/>
</dbReference>
<dbReference type="InterPro" id="IPR029069">
    <property type="entry name" value="HotDog_dom_sf"/>
</dbReference>
<dbReference type="InterPro" id="IPR003736">
    <property type="entry name" value="PAAI_dom"/>
</dbReference>
<sequence length="179" mass="18969">MIYFPAGESRRITCGVMESGMAGVARWKTTPHPKGRAMTPTAAIDPHIETLVRKLLIASPIARHLGITVTRLAPGDVRLRLAFAMENVTVDRIVHGGVIATLADIAGAAASFSGVDPTTARGGATQTLVVNYLRPADGCDLETSTRVLSRSRSGTVTSVEIHDPDGQLIAQATVTSRIW</sequence>
<dbReference type="EMBL" id="LPZR01000046">
    <property type="protein sequence ID" value="KYO56260.1"/>
    <property type="molecule type" value="Genomic_DNA"/>
</dbReference>
<name>A0A162LPW3_9PROT</name>
<gene>
    <name evidence="4" type="ORF">AUP44_02605</name>
</gene>
<feature type="domain" description="Thioesterase" evidence="3">
    <location>
        <begin position="93"/>
        <end position="169"/>
    </location>
</feature>
<dbReference type="CDD" id="cd03443">
    <property type="entry name" value="PaaI_thioesterase"/>
    <property type="match status" value="1"/>
</dbReference>
<evidence type="ECO:0000256" key="2">
    <source>
        <dbReference type="ARBA" id="ARBA00022801"/>
    </source>
</evidence>
<comment type="similarity">
    <text evidence="1">Belongs to the thioesterase PaaI family.</text>
</comment>
<dbReference type="InterPro" id="IPR006683">
    <property type="entry name" value="Thioestr_dom"/>
</dbReference>
<organism evidence="4 5">
    <name type="scientific">Tistrella mobilis</name>
    <dbReference type="NCBI Taxonomy" id="171437"/>
    <lineage>
        <taxon>Bacteria</taxon>
        <taxon>Pseudomonadati</taxon>
        <taxon>Pseudomonadota</taxon>
        <taxon>Alphaproteobacteria</taxon>
        <taxon>Geminicoccales</taxon>
        <taxon>Geminicoccaceae</taxon>
        <taxon>Tistrella</taxon>
    </lineage>
</organism>
<dbReference type="Pfam" id="PF03061">
    <property type="entry name" value="4HBT"/>
    <property type="match status" value="1"/>
</dbReference>
<evidence type="ECO:0000313" key="5">
    <source>
        <dbReference type="Proteomes" id="UP000075787"/>
    </source>
</evidence>
<dbReference type="SUPFAM" id="SSF54637">
    <property type="entry name" value="Thioesterase/thiol ester dehydrase-isomerase"/>
    <property type="match status" value="1"/>
</dbReference>
<evidence type="ECO:0000256" key="1">
    <source>
        <dbReference type="ARBA" id="ARBA00008324"/>
    </source>
</evidence>
<dbReference type="OrthoDB" id="3477511at2"/>